<sequence length="332" mass="36953">MATIKEVSELAKVSTATVSRVLNGHAYVKEENKRRVFEAMEMLNFQPNASAQALASNKTNSIGMLVGSFDSPFYGPLMHHVEEQVREKNMHLIVTSGQESLKKEQDSIEFLLAKQVDGLVLHSDKLSDDTLISLLLRHPNTMIVNRLVPEIAESCIYINNEQGGMIATQFLIENGHTEIACISGQMSKVDSRDRLQGYRNALGVAGLPYNPMYVIEGRFDHQGNHDAVRRLLDRAPQITAVFCQNDNIALAVYDVCAERGITIGKELSVIGFDNDSHSQHVRPRLTTIDYPVHRIGEVAAKALLARIENRKYSPSNSLVPELVERDSVCKLS</sequence>
<evidence type="ECO:0000313" key="6">
    <source>
        <dbReference type="Proteomes" id="UP000318242"/>
    </source>
</evidence>
<dbReference type="PROSITE" id="PS50932">
    <property type="entry name" value="HTH_LACI_2"/>
    <property type="match status" value="1"/>
</dbReference>
<dbReference type="CDD" id="cd01392">
    <property type="entry name" value="HTH_LacI"/>
    <property type="match status" value="1"/>
</dbReference>
<dbReference type="Pfam" id="PF13377">
    <property type="entry name" value="Peripla_BP_3"/>
    <property type="match status" value="1"/>
</dbReference>
<dbReference type="OrthoDB" id="9798934at2"/>
<dbReference type="InterPro" id="IPR028082">
    <property type="entry name" value="Peripla_BP_I"/>
</dbReference>
<dbReference type="PANTHER" id="PTHR30146:SF109">
    <property type="entry name" value="HTH-TYPE TRANSCRIPTIONAL REGULATOR GALS"/>
    <property type="match status" value="1"/>
</dbReference>
<evidence type="ECO:0000256" key="2">
    <source>
        <dbReference type="ARBA" id="ARBA00023125"/>
    </source>
</evidence>
<dbReference type="GO" id="GO:0000976">
    <property type="term" value="F:transcription cis-regulatory region binding"/>
    <property type="evidence" value="ECO:0007669"/>
    <property type="project" value="TreeGrafter"/>
</dbReference>
<evidence type="ECO:0000256" key="1">
    <source>
        <dbReference type="ARBA" id="ARBA00023015"/>
    </source>
</evidence>
<dbReference type="InterPro" id="IPR046335">
    <property type="entry name" value="LacI/GalR-like_sensor"/>
</dbReference>
<reference evidence="5 6" key="1">
    <citation type="submission" date="2019-06" db="EMBL/GenBank/DDBJ databases">
        <title>Whole genome shotgun sequence of Vibrio comitans NBRC 102076.</title>
        <authorList>
            <person name="Hosoyama A."/>
            <person name="Uohara A."/>
            <person name="Ohji S."/>
            <person name="Ichikawa N."/>
        </authorList>
    </citation>
    <scope>NUCLEOTIDE SEQUENCE [LARGE SCALE GENOMIC DNA]</scope>
    <source>
        <strain evidence="5 6">NBRC 102076</strain>
    </source>
</reference>
<dbReference type="SUPFAM" id="SSF53822">
    <property type="entry name" value="Periplasmic binding protein-like I"/>
    <property type="match status" value="1"/>
</dbReference>
<evidence type="ECO:0000313" key="5">
    <source>
        <dbReference type="EMBL" id="GEA60538.1"/>
    </source>
</evidence>
<protein>
    <submittedName>
        <fullName evidence="5">Transcriptional regulator GalR</fullName>
    </submittedName>
</protein>
<dbReference type="RefSeq" id="WP_141270951.1">
    <property type="nucleotide sequence ID" value="NZ_BJLH01000007.1"/>
</dbReference>
<dbReference type="Proteomes" id="UP000318242">
    <property type="component" value="Unassembled WGS sequence"/>
</dbReference>
<dbReference type="GO" id="GO:0003700">
    <property type="term" value="F:DNA-binding transcription factor activity"/>
    <property type="evidence" value="ECO:0007669"/>
    <property type="project" value="TreeGrafter"/>
</dbReference>
<keyword evidence="1" id="KW-0805">Transcription regulation</keyword>
<organism evidence="5 6">
    <name type="scientific">Vibrio comitans NBRC 102076</name>
    <dbReference type="NCBI Taxonomy" id="1219078"/>
    <lineage>
        <taxon>Bacteria</taxon>
        <taxon>Pseudomonadati</taxon>
        <taxon>Pseudomonadota</taxon>
        <taxon>Gammaproteobacteria</taxon>
        <taxon>Vibrionales</taxon>
        <taxon>Vibrionaceae</taxon>
        <taxon>Vibrio</taxon>
    </lineage>
</organism>
<dbReference type="Gene3D" id="3.40.50.2300">
    <property type="match status" value="2"/>
</dbReference>
<dbReference type="InterPro" id="IPR010982">
    <property type="entry name" value="Lambda_DNA-bd_dom_sf"/>
</dbReference>
<gene>
    <name evidence="5" type="ORF">VCO01S_17310</name>
</gene>
<dbReference type="AlphaFoldDB" id="A0A4Y3INV3"/>
<comment type="caution">
    <text evidence="5">The sequence shown here is derived from an EMBL/GenBank/DDBJ whole genome shotgun (WGS) entry which is preliminary data.</text>
</comment>
<name>A0A4Y3INV3_9VIBR</name>
<proteinExistence type="predicted"/>
<keyword evidence="2" id="KW-0238">DNA-binding</keyword>
<dbReference type="Pfam" id="PF00356">
    <property type="entry name" value="LacI"/>
    <property type="match status" value="1"/>
</dbReference>
<dbReference type="PANTHER" id="PTHR30146">
    <property type="entry name" value="LACI-RELATED TRANSCRIPTIONAL REPRESSOR"/>
    <property type="match status" value="1"/>
</dbReference>
<feature type="domain" description="HTH lacI-type" evidence="4">
    <location>
        <begin position="2"/>
        <end position="56"/>
    </location>
</feature>
<evidence type="ECO:0000259" key="4">
    <source>
        <dbReference type="PROSITE" id="PS50932"/>
    </source>
</evidence>
<dbReference type="SMART" id="SM00354">
    <property type="entry name" value="HTH_LACI"/>
    <property type="match status" value="1"/>
</dbReference>
<dbReference type="CDD" id="cd06270">
    <property type="entry name" value="PBP1_GalS-like"/>
    <property type="match status" value="1"/>
</dbReference>
<dbReference type="EMBL" id="BJLH01000007">
    <property type="protein sequence ID" value="GEA60538.1"/>
    <property type="molecule type" value="Genomic_DNA"/>
</dbReference>
<dbReference type="Gene3D" id="1.10.260.40">
    <property type="entry name" value="lambda repressor-like DNA-binding domains"/>
    <property type="match status" value="1"/>
</dbReference>
<keyword evidence="6" id="KW-1185">Reference proteome</keyword>
<dbReference type="InterPro" id="IPR000843">
    <property type="entry name" value="HTH_LacI"/>
</dbReference>
<accession>A0A4Y3INV3</accession>
<dbReference type="SUPFAM" id="SSF47413">
    <property type="entry name" value="lambda repressor-like DNA-binding domains"/>
    <property type="match status" value="1"/>
</dbReference>
<keyword evidence="3" id="KW-0804">Transcription</keyword>
<evidence type="ECO:0000256" key="3">
    <source>
        <dbReference type="ARBA" id="ARBA00023163"/>
    </source>
</evidence>